<dbReference type="RefSeq" id="WP_194425373.1">
    <property type="nucleotide sequence ID" value="NZ_BAAAPT010000002.1"/>
</dbReference>
<evidence type="ECO:0000256" key="1">
    <source>
        <dbReference type="SAM" id="MobiDB-lite"/>
    </source>
</evidence>
<name>A0ABU5N9A5_9MICO</name>
<feature type="compositionally biased region" description="Basic and acidic residues" evidence="1">
    <location>
        <begin position="9"/>
        <end position="24"/>
    </location>
</feature>
<evidence type="ECO:0000313" key="2">
    <source>
        <dbReference type="EMBL" id="MDZ8162632.1"/>
    </source>
</evidence>
<comment type="caution">
    <text evidence="2">The sequence shown here is derived from an EMBL/GenBank/DDBJ whole genome shotgun (WGS) entry which is preliminary data.</text>
</comment>
<evidence type="ECO:0000313" key="3">
    <source>
        <dbReference type="Proteomes" id="UP001291912"/>
    </source>
</evidence>
<dbReference type="EMBL" id="JAWJYN010000002">
    <property type="protein sequence ID" value="MDZ8162632.1"/>
    <property type="molecule type" value="Genomic_DNA"/>
</dbReference>
<organism evidence="2 3">
    <name type="scientific">Microbacterium aquimaris</name>
    <dbReference type="NCBI Taxonomy" id="459816"/>
    <lineage>
        <taxon>Bacteria</taxon>
        <taxon>Bacillati</taxon>
        <taxon>Actinomycetota</taxon>
        <taxon>Actinomycetes</taxon>
        <taxon>Micrococcales</taxon>
        <taxon>Microbacteriaceae</taxon>
        <taxon>Microbacterium</taxon>
    </lineage>
</organism>
<proteinExistence type="predicted"/>
<keyword evidence="3" id="KW-1185">Reference proteome</keyword>
<reference evidence="2 3" key="1">
    <citation type="submission" date="2023-10" db="EMBL/GenBank/DDBJ databases">
        <title>Microbacterium xanthum sp. nov., isolated from seaweed.</title>
        <authorList>
            <person name="Lee S.D."/>
        </authorList>
    </citation>
    <scope>NUCLEOTIDE SEQUENCE [LARGE SCALE GENOMIC DNA]</scope>
    <source>
        <strain evidence="2 3">KCTC 19124</strain>
    </source>
</reference>
<protein>
    <submittedName>
        <fullName evidence="2">Uncharacterized protein</fullName>
    </submittedName>
</protein>
<accession>A0ABU5N9A5</accession>
<feature type="compositionally biased region" description="Acidic residues" evidence="1">
    <location>
        <begin position="49"/>
        <end position="68"/>
    </location>
</feature>
<gene>
    <name evidence="2" type="ORF">R2Q92_12375</name>
</gene>
<sequence>MYAPFDPVDTDKPLADVIEQREPARPSTTEQTPVPAHADEGTANAADVLEQDQEVPLEDDDDREAEAR</sequence>
<dbReference type="Proteomes" id="UP001291912">
    <property type="component" value="Unassembled WGS sequence"/>
</dbReference>
<feature type="region of interest" description="Disordered" evidence="1">
    <location>
        <begin position="1"/>
        <end position="68"/>
    </location>
</feature>